<organism evidence="1 2">
    <name type="scientific">Romanomermis culicivorax</name>
    <name type="common">Nematode worm</name>
    <dbReference type="NCBI Taxonomy" id="13658"/>
    <lineage>
        <taxon>Eukaryota</taxon>
        <taxon>Metazoa</taxon>
        <taxon>Ecdysozoa</taxon>
        <taxon>Nematoda</taxon>
        <taxon>Enoplea</taxon>
        <taxon>Dorylaimia</taxon>
        <taxon>Mermithida</taxon>
        <taxon>Mermithoidea</taxon>
        <taxon>Mermithidae</taxon>
        <taxon>Romanomermis</taxon>
    </lineage>
</organism>
<protein>
    <submittedName>
        <fullName evidence="2">Uncharacterized protein</fullName>
    </submittedName>
</protein>
<proteinExistence type="predicted"/>
<evidence type="ECO:0000313" key="1">
    <source>
        <dbReference type="Proteomes" id="UP000887565"/>
    </source>
</evidence>
<keyword evidence="1" id="KW-1185">Reference proteome</keyword>
<name>A0A915I2B4_ROMCU</name>
<dbReference type="AlphaFoldDB" id="A0A915I2B4"/>
<sequence>MAISTVPTTNAQHGRYITHFSRIHIFSGFKSHKDKYPDSAECMYPVDHSCGQEYSTWCLRILALATGTRRADPTVRFVPEHQPVQIVPVIFVQFDGSYFGACGENQVTFGNDQLAPGAVLSESFVAERTIT</sequence>
<reference evidence="2" key="1">
    <citation type="submission" date="2022-11" db="UniProtKB">
        <authorList>
            <consortium name="WormBaseParasite"/>
        </authorList>
    </citation>
    <scope>IDENTIFICATION</scope>
</reference>
<dbReference type="WBParaSite" id="nRc.2.0.1.t07603-RA">
    <property type="protein sequence ID" value="nRc.2.0.1.t07603-RA"/>
    <property type="gene ID" value="nRc.2.0.1.g07603"/>
</dbReference>
<accession>A0A915I2B4</accession>
<evidence type="ECO:0000313" key="2">
    <source>
        <dbReference type="WBParaSite" id="nRc.2.0.1.t07603-RA"/>
    </source>
</evidence>
<dbReference type="Proteomes" id="UP000887565">
    <property type="component" value="Unplaced"/>
</dbReference>